<keyword evidence="4 5" id="KW-0472">Membrane</keyword>
<dbReference type="AlphaFoldDB" id="A0A4T2GLN6"/>
<evidence type="ECO:0000256" key="3">
    <source>
        <dbReference type="ARBA" id="ARBA00022989"/>
    </source>
</evidence>
<evidence type="ECO:0000313" key="6">
    <source>
        <dbReference type="EMBL" id="TIH99817.1"/>
    </source>
</evidence>
<dbReference type="PANTHER" id="PTHR37306:SF1">
    <property type="entry name" value="COLICIN V PRODUCTION PROTEIN"/>
    <property type="match status" value="1"/>
</dbReference>
<feature type="transmembrane region" description="Helical" evidence="5">
    <location>
        <begin position="80"/>
        <end position="107"/>
    </location>
</feature>
<keyword evidence="3 5" id="KW-1133">Transmembrane helix</keyword>
<sequence>MISLLILIVLAWSFYIGYSRGLIVQAFYTFSSIFAMIVAAGFYKQVAQVLYLWVPFANATEGSSSYFFDSQYLFDLDQIFYAGLGFLLVYFLVYVIMRLLGIFVHLLTFADPDTATSKLIAGGLAVLVTWISLQMVLTIVATVPLALIQDSLNKDILAKVMIDFTPITSAVFKNLWISAISAQ</sequence>
<dbReference type="OrthoDB" id="1809613at2"/>
<reference evidence="6 7" key="1">
    <citation type="submission" date="2019-04" db="EMBL/GenBank/DDBJ databases">
        <title>Genome analysis of Streptococcus suis strain WUSS424.</title>
        <authorList>
            <person name="Chen H."/>
            <person name="Gao X."/>
            <person name="Wu Z."/>
        </authorList>
    </citation>
    <scope>NUCLEOTIDE SEQUENCE [LARGE SCALE GENOMIC DNA]</scope>
    <source>
        <strain evidence="6 7">WUSS424</strain>
    </source>
</reference>
<name>A0A4T2GLN6_STRSU</name>
<feature type="transmembrane region" description="Helical" evidence="5">
    <location>
        <begin position="119"/>
        <end position="147"/>
    </location>
</feature>
<evidence type="ECO:0000256" key="1">
    <source>
        <dbReference type="ARBA" id="ARBA00004141"/>
    </source>
</evidence>
<dbReference type="PANTHER" id="PTHR37306">
    <property type="entry name" value="COLICIN V PRODUCTION PROTEIN"/>
    <property type="match status" value="1"/>
</dbReference>
<evidence type="ECO:0000256" key="2">
    <source>
        <dbReference type="ARBA" id="ARBA00022692"/>
    </source>
</evidence>
<evidence type="ECO:0000313" key="7">
    <source>
        <dbReference type="Proteomes" id="UP000305165"/>
    </source>
</evidence>
<organism evidence="6 7">
    <name type="scientific">Streptococcus suis</name>
    <dbReference type="NCBI Taxonomy" id="1307"/>
    <lineage>
        <taxon>Bacteria</taxon>
        <taxon>Bacillati</taxon>
        <taxon>Bacillota</taxon>
        <taxon>Bacilli</taxon>
        <taxon>Lactobacillales</taxon>
        <taxon>Streptococcaceae</taxon>
        <taxon>Streptococcus</taxon>
    </lineage>
</organism>
<comment type="subcellular location">
    <subcellularLocation>
        <location evidence="1">Membrane</location>
        <topology evidence="1">Multi-pass membrane protein</topology>
    </subcellularLocation>
</comment>
<feature type="transmembrane region" description="Helical" evidence="5">
    <location>
        <begin position="23"/>
        <end position="43"/>
    </location>
</feature>
<keyword evidence="2 5" id="KW-0812">Transmembrane</keyword>
<dbReference type="GO" id="GO:0009403">
    <property type="term" value="P:toxin biosynthetic process"/>
    <property type="evidence" value="ECO:0007669"/>
    <property type="project" value="InterPro"/>
</dbReference>
<dbReference type="GO" id="GO:0016020">
    <property type="term" value="C:membrane"/>
    <property type="evidence" value="ECO:0007669"/>
    <property type="project" value="UniProtKB-SubCell"/>
</dbReference>
<dbReference type="Proteomes" id="UP000305165">
    <property type="component" value="Unassembled WGS sequence"/>
</dbReference>
<protein>
    <submittedName>
        <fullName evidence="6">CvpA family protein</fullName>
    </submittedName>
</protein>
<evidence type="ECO:0000256" key="4">
    <source>
        <dbReference type="ARBA" id="ARBA00023136"/>
    </source>
</evidence>
<gene>
    <name evidence="6" type="ORF">FAJ39_06360</name>
</gene>
<proteinExistence type="predicted"/>
<dbReference type="InterPro" id="IPR003825">
    <property type="entry name" value="Colicin-V_CvpA"/>
</dbReference>
<accession>A0A4T2GLN6</accession>
<dbReference type="Pfam" id="PF02674">
    <property type="entry name" value="Colicin_V"/>
    <property type="match status" value="1"/>
</dbReference>
<dbReference type="EMBL" id="SSXO01000003">
    <property type="protein sequence ID" value="TIH99817.1"/>
    <property type="molecule type" value="Genomic_DNA"/>
</dbReference>
<comment type="caution">
    <text evidence="6">The sequence shown here is derived from an EMBL/GenBank/DDBJ whole genome shotgun (WGS) entry which is preliminary data.</text>
</comment>
<evidence type="ECO:0000256" key="5">
    <source>
        <dbReference type="SAM" id="Phobius"/>
    </source>
</evidence>